<keyword evidence="3" id="KW-0547">Nucleotide-binding</keyword>
<name>A0A0G4G0H5_9ALVE</name>
<evidence type="ECO:0000256" key="5">
    <source>
        <dbReference type="ARBA" id="ARBA00022840"/>
    </source>
</evidence>
<proteinExistence type="predicted"/>
<dbReference type="InterPro" id="IPR000719">
    <property type="entry name" value="Prot_kinase_dom"/>
</dbReference>
<dbReference type="AlphaFoldDB" id="A0A0G4G0H5"/>
<feature type="region of interest" description="Disordered" evidence="6">
    <location>
        <begin position="487"/>
        <end position="523"/>
    </location>
</feature>
<dbReference type="GO" id="GO:0005634">
    <property type="term" value="C:nucleus"/>
    <property type="evidence" value="ECO:0007669"/>
    <property type="project" value="TreeGrafter"/>
</dbReference>
<dbReference type="PhylomeDB" id="A0A0G4G0H5"/>
<evidence type="ECO:0000259" key="7">
    <source>
        <dbReference type="PROSITE" id="PS50011"/>
    </source>
</evidence>
<feature type="region of interest" description="Disordered" evidence="6">
    <location>
        <begin position="548"/>
        <end position="601"/>
    </location>
</feature>
<protein>
    <recommendedName>
        <fullName evidence="7">Protein kinase domain-containing protein</fullName>
    </recommendedName>
</protein>
<evidence type="ECO:0000256" key="6">
    <source>
        <dbReference type="SAM" id="MobiDB-lite"/>
    </source>
</evidence>
<dbReference type="PANTHER" id="PTHR24345:SF91">
    <property type="entry name" value="SERINE_THREONINE-PROTEIN KINASE PLK4"/>
    <property type="match status" value="1"/>
</dbReference>
<dbReference type="InterPro" id="IPR011009">
    <property type="entry name" value="Kinase-like_dom_sf"/>
</dbReference>
<evidence type="ECO:0000313" key="8">
    <source>
        <dbReference type="EMBL" id="CEM21396.1"/>
    </source>
</evidence>
<dbReference type="GO" id="GO:0004674">
    <property type="term" value="F:protein serine/threonine kinase activity"/>
    <property type="evidence" value="ECO:0007669"/>
    <property type="project" value="UniProtKB-KW"/>
</dbReference>
<dbReference type="SUPFAM" id="SSF56112">
    <property type="entry name" value="Protein kinase-like (PK-like)"/>
    <property type="match status" value="1"/>
</dbReference>
<dbReference type="VEuPathDB" id="CryptoDB:Cvel_4003"/>
<keyword evidence="5" id="KW-0067">ATP-binding</keyword>
<dbReference type="PANTHER" id="PTHR24345">
    <property type="entry name" value="SERINE/THREONINE-PROTEIN KINASE PLK"/>
    <property type="match status" value="1"/>
</dbReference>
<keyword evidence="2" id="KW-0808">Transferase</keyword>
<evidence type="ECO:0000256" key="3">
    <source>
        <dbReference type="ARBA" id="ARBA00022741"/>
    </source>
</evidence>
<evidence type="ECO:0000256" key="2">
    <source>
        <dbReference type="ARBA" id="ARBA00022679"/>
    </source>
</evidence>
<dbReference type="SMART" id="SM00220">
    <property type="entry name" value="S_TKc"/>
    <property type="match status" value="1"/>
</dbReference>
<sequence>MEEDQGQDGVLPWFLAHPWQLGDYTVARPWTPYDPNTGEGRYEFVRSLQEARANQGFVALYRDRNHPTEEFPEGRPCAVKVVPLTYVREALRVNGTEQPLNDSGALRYLSFFVDCRHVARWYDCGRDNTYMYFVSEFASEGDLFPFLEFGSRRSEIDIRCYMYQVLHVLTGVDCLHRSGVAHMDLSVENVIRKADDTCVLIDFGMAFRLVPDPMNPGHYLKCPTRRGKAKYQDPVMWTGQPFDAIPADIFSCGAMLLILLVTPWIKTYPWDTTNHTMCIRFKYFMQKGLQKLLEKYRMHDRLSAQVVDLMEKMLRINPAERPSAAELKLHPWFTAAPDPRLQALIDADAQALAGSLPVPGSAPASAADTFGPVAEEALTAAHAAGMFGPFGGGADVVPQISPVEPTPLPVPHFHVQPHGLIGGGVGGQPDAAAAVSSAGVFIPPGSGMPTVIHHTPSSPAAAAAAAADGSSVVIQTPNPHMMEGMGGMSMGTPPPPSQGLTPNPQSVSTLPSTPSASGIAPAAFNPGALASREKTDEGMGVYKAAGGGAGAGGAANGTAMTDCDDESMDPASRGVSQTAWAGHAGARASDESMGRGSFEQG</sequence>
<evidence type="ECO:0000256" key="4">
    <source>
        <dbReference type="ARBA" id="ARBA00022777"/>
    </source>
</evidence>
<evidence type="ECO:0000256" key="1">
    <source>
        <dbReference type="ARBA" id="ARBA00022527"/>
    </source>
</evidence>
<dbReference type="Pfam" id="PF00069">
    <property type="entry name" value="Pkinase"/>
    <property type="match status" value="1"/>
</dbReference>
<dbReference type="GO" id="GO:0005524">
    <property type="term" value="F:ATP binding"/>
    <property type="evidence" value="ECO:0007669"/>
    <property type="project" value="UniProtKB-KW"/>
</dbReference>
<accession>A0A0G4G0H5</accession>
<keyword evidence="1" id="KW-0723">Serine/threonine-protein kinase</keyword>
<dbReference type="EMBL" id="CDMZ01000784">
    <property type="protein sequence ID" value="CEM21396.1"/>
    <property type="molecule type" value="Genomic_DNA"/>
</dbReference>
<keyword evidence="4" id="KW-0418">Kinase</keyword>
<gene>
    <name evidence="8" type="ORF">Cvel_4003</name>
</gene>
<dbReference type="Gene3D" id="1.10.510.10">
    <property type="entry name" value="Transferase(Phosphotransferase) domain 1"/>
    <property type="match status" value="1"/>
</dbReference>
<feature type="compositionally biased region" description="Polar residues" evidence="6">
    <location>
        <begin position="500"/>
        <end position="516"/>
    </location>
</feature>
<organism evidence="8">
    <name type="scientific">Chromera velia CCMP2878</name>
    <dbReference type="NCBI Taxonomy" id="1169474"/>
    <lineage>
        <taxon>Eukaryota</taxon>
        <taxon>Sar</taxon>
        <taxon>Alveolata</taxon>
        <taxon>Colpodellida</taxon>
        <taxon>Chromeraceae</taxon>
        <taxon>Chromera</taxon>
    </lineage>
</organism>
<dbReference type="PROSITE" id="PS50011">
    <property type="entry name" value="PROTEIN_KINASE_DOM"/>
    <property type="match status" value="1"/>
</dbReference>
<feature type="domain" description="Protein kinase" evidence="7">
    <location>
        <begin position="42"/>
        <end position="333"/>
    </location>
</feature>
<reference evidence="8" key="1">
    <citation type="submission" date="2014-11" db="EMBL/GenBank/DDBJ databases">
        <authorList>
            <person name="Otto D Thomas"/>
            <person name="Naeem Raeece"/>
        </authorList>
    </citation>
    <scope>NUCLEOTIDE SEQUENCE</scope>
</reference>